<dbReference type="GO" id="GO:0008270">
    <property type="term" value="F:zinc ion binding"/>
    <property type="evidence" value="ECO:0007669"/>
    <property type="project" value="InterPro"/>
</dbReference>
<name>A0A1Y2A3R8_9PLEO</name>
<dbReference type="Pfam" id="PF00172">
    <property type="entry name" value="Zn_clus"/>
    <property type="match status" value="1"/>
</dbReference>
<dbReference type="InterPro" id="IPR036864">
    <property type="entry name" value="Zn2-C6_fun-type_DNA-bd_sf"/>
</dbReference>
<dbReference type="Proteomes" id="UP000193144">
    <property type="component" value="Unassembled WGS sequence"/>
</dbReference>
<dbReference type="EMBL" id="MCFA01000014">
    <property type="protein sequence ID" value="ORY17171.1"/>
    <property type="molecule type" value="Genomic_DNA"/>
</dbReference>
<dbReference type="OrthoDB" id="3546279at2759"/>
<dbReference type="SUPFAM" id="SSF57701">
    <property type="entry name" value="Zn2/Cys6 DNA-binding domain"/>
    <property type="match status" value="1"/>
</dbReference>
<evidence type="ECO:0000313" key="4">
    <source>
        <dbReference type="Proteomes" id="UP000193144"/>
    </source>
</evidence>
<gene>
    <name evidence="3" type="ORF">BCR34DRAFT_62686</name>
</gene>
<evidence type="ECO:0000256" key="1">
    <source>
        <dbReference type="ARBA" id="ARBA00023242"/>
    </source>
</evidence>
<dbReference type="PANTHER" id="PTHR47784">
    <property type="entry name" value="STEROL UPTAKE CONTROL PROTEIN 2"/>
    <property type="match status" value="1"/>
</dbReference>
<dbReference type="SMART" id="SM00066">
    <property type="entry name" value="GAL4"/>
    <property type="match status" value="1"/>
</dbReference>
<reference evidence="3 4" key="1">
    <citation type="submission" date="2016-07" db="EMBL/GenBank/DDBJ databases">
        <title>Pervasive Adenine N6-methylation of Active Genes in Fungi.</title>
        <authorList>
            <consortium name="DOE Joint Genome Institute"/>
            <person name="Mondo S.J."/>
            <person name="Dannebaum R.O."/>
            <person name="Kuo R.C."/>
            <person name="Labutti K."/>
            <person name="Haridas S."/>
            <person name="Kuo A."/>
            <person name="Salamov A."/>
            <person name="Ahrendt S.R."/>
            <person name="Lipzen A."/>
            <person name="Sullivan W."/>
            <person name="Andreopoulos W.B."/>
            <person name="Clum A."/>
            <person name="Lindquist E."/>
            <person name="Daum C."/>
            <person name="Ramamoorthy G.K."/>
            <person name="Gryganskyi A."/>
            <person name="Culley D."/>
            <person name="Magnuson J.K."/>
            <person name="James T.Y."/>
            <person name="O'Malley M.A."/>
            <person name="Stajich J.E."/>
            <person name="Spatafora J.W."/>
            <person name="Visel A."/>
            <person name="Grigoriev I.V."/>
        </authorList>
    </citation>
    <scope>NUCLEOTIDE SEQUENCE [LARGE SCALE GENOMIC DNA]</scope>
    <source>
        <strain evidence="3 4">CBS 115471</strain>
    </source>
</reference>
<evidence type="ECO:0000259" key="2">
    <source>
        <dbReference type="PROSITE" id="PS50048"/>
    </source>
</evidence>
<keyword evidence="4" id="KW-1185">Reference proteome</keyword>
<dbReference type="AlphaFoldDB" id="A0A1Y2A3R8"/>
<dbReference type="GO" id="GO:0001228">
    <property type="term" value="F:DNA-binding transcription activator activity, RNA polymerase II-specific"/>
    <property type="evidence" value="ECO:0007669"/>
    <property type="project" value="TreeGrafter"/>
</dbReference>
<dbReference type="PROSITE" id="PS50048">
    <property type="entry name" value="ZN2_CY6_FUNGAL_2"/>
    <property type="match status" value="1"/>
</dbReference>
<comment type="caution">
    <text evidence="3">The sequence shown here is derived from an EMBL/GenBank/DDBJ whole genome shotgun (WGS) entry which is preliminary data.</text>
</comment>
<feature type="domain" description="Zn(2)-C6 fungal-type" evidence="2">
    <location>
        <begin position="12"/>
        <end position="41"/>
    </location>
</feature>
<dbReference type="Gene3D" id="4.10.240.10">
    <property type="entry name" value="Zn(2)-C6 fungal-type DNA-binding domain"/>
    <property type="match status" value="1"/>
</dbReference>
<keyword evidence="1" id="KW-0539">Nucleus</keyword>
<evidence type="ECO:0000313" key="3">
    <source>
        <dbReference type="EMBL" id="ORY17171.1"/>
    </source>
</evidence>
<proteinExistence type="predicted"/>
<dbReference type="PANTHER" id="PTHR47784:SF5">
    <property type="entry name" value="STEROL UPTAKE CONTROL PROTEIN 2"/>
    <property type="match status" value="1"/>
</dbReference>
<organism evidence="3 4">
    <name type="scientific">Clohesyomyces aquaticus</name>
    <dbReference type="NCBI Taxonomy" id="1231657"/>
    <lineage>
        <taxon>Eukaryota</taxon>
        <taxon>Fungi</taxon>
        <taxon>Dikarya</taxon>
        <taxon>Ascomycota</taxon>
        <taxon>Pezizomycotina</taxon>
        <taxon>Dothideomycetes</taxon>
        <taxon>Pleosporomycetidae</taxon>
        <taxon>Pleosporales</taxon>
        <taxon>Lindgomycetaceae</taxon>
        <taxon>Clohesyomyces</taxon>
    </lineage>
</organism>
<accession>A0A1Y2A3R8</accession>
<protein>
    <recommendedName>
        <fullName evidence="2">Zn(2)-C6 fungal-type domain-containing protein</fullName>
    </recommendedName>
</protein>
<dbReference type="STRING" id="1231657.A0A1Y2A3R8"/>
<dbReference type="InterPro" id="IPR001138">
    <property type="entry name" value="Zn2Cys6_DnaBD"/>
</dbReference>
<dbReference type="PROSITE" id="PS00463">
    <property type="entry name" value="ZN2_CY6_FUNGAL_1"/>
    <property type="match status" value="1"/>
</dbReference>
<dbReference type="InterPro" id="IPR053157">
    <property type="entry name" value="Sterol_Uptake_Regulator"/>
</dbReference>
<sequence>MPRLGHKKSRNGCRQCKARHVKCDEQRPCSSCARHGVQCSLITWDSNSPAPPVIKQEPNGNGPTILRRVAKPMSRKNSQAPTPASLPIEYVLNPSPAPTLGTSDGESPHSKADPFPYLTKLLQKSESIQPNYWVRDLELMHHWTTEAHLSLSGRQDIQLMYQVVAPKCAITHQFLMHELLAYSALHMAYSRPDQRKAYYALGSHHQDLAIRCMRQVIPNMSEQNAPAMFITSSLLPLTVLAINSLDVSRTNLQSSPIDELLDVFALVQGMHSIIGSTRDVVRNSPIGIIMTDHPMGTPVVPLIDEAYHRITDLRTLIESRFPEEDDVRTECLNAIAAFREHTQQIGAPNIDNRELRMLFLWPCKLSSNYLNMLRQKEPVAIAIMAYYATILSAAESKNWFLNGWAERIIATVEAIVEPNWKQVMQWPIQVIAAKEQQKRERQGGSSTMRVDVELVGDC</sequence>